<protein>
    <submittedName>
        <fullName evidence="2">Uncharacterized protein</fullName>
    </submittedName>
</protein>
<feature type="signal peptide" evidence="1">
    <location>
        <begin position="1"/>
        <end position="16"/>
    </location>
</feature>
<evidence type="ECO:0000313" key="2">
    <source>
        <dbReference type="EMBL" id="PQO44615.1"/>
    </source>
</evidence>
<comment type="caution">
    <text evidence="2">The sequence shown here is derived from an EMBL/GenBank/DDBJ whole genome shotgun (WGS) entry which is preliminary data.</text>
</comment>
<accession>A0A2S8GJJ0</accession>
<reference evidence="2 3" key="1">
    <citation type="submission" date="2018-02" db="EMBL/GenBank/DDBJ databases">
        <title>Comparative genomes isolates from brazilian mangrove.</title>
        <authorList>
            <person name="Araujo J.E."/>
            <person name="Taketani R.G."/>
            <person name="Silva M.C.P."/>
            <person name="Loureco M.V."/>
            <person name="Andreote F.D."/>
        </authorList>
    </citation>
    <scope>NUCLEOTIDE SEQUENCE [LARGE SCALE GENOMIC DNA]</scope>
    <source>
        <strain evidence="2 3">Nap-Phe MGV</strain>
    </source>
</reference>
<name>A0A2S8GJJ0_9BACT</name>
<dbReference type="AlphaFoldDB" id="A0A2S8GJJ0"/>
<evidence type="ECO:0000256" key="1">
    <source>
        <dbReference type="SAM" id="SignalP"/>
    </source>
</evidence>
<proteinExistence type="predicted"/>
<dbReference type="EMBL" id="PUHZ01000018">
    <property type="protein sequence ID" value="PQO44615.1"/>
    <property type="molecule type" value="Genomic_DNA"/>
</dbReference>
<feature type="chain" id="PRO_5015715658" evidence="1">
    <location>
        <begin position="17"/>
        <end position="164"/>
    </location>
</feature>
<dbReference type="Proteomes" id="UP000237819">
    <property type="component" value="Unassembled WGS sequence"/>
</dbReference>
<sequence>MLTPLALMLIATLTTADNVDNAEPETFVEIQFRLLETDAAGETIARLAQPHIMTIVNKTFWISLPHKLLVHEKFGGEPVNEGLELIGIVRPSADGQYQLQATLTRGHAVKDDIDLTIVHRDEVEIRMTLTKEELTPQPQGEPKPRKFKLSPHRLLEITVQRPKT</sequence>
<evidence type="ECO:0000313" key="3">
    <source>
        <dbReference type="Proteomes" id="UP000237819"/>
    </source>
</evidence>
<gene>
    <name evidence="2" type="ORF">C5Y93_17750</name>
</gene>
<organism evidence="2 3">
    <name type="scientific">Blastopirellula marina</name>
    <dbReference type="NCBI Taxonomy" id="124"/>
    <lineage>
        <taxon>Bacteria</taxon>
        <taxon>Pseudomonadati</taxon>
        <taxon>Planctomycetota</taxon>
        <taxon>Planctomycetia</taxon>
        <taxon>Pirellulales</taxon>
        <taxon>Pirellulaceae</taxon>
        <taxon>Blastopirellula</taxon>
    </lineage>
</organism>
<keyword evidence="1" id="KW-0732">Signal</keyword>